<evidence type="ECO:0000256" key="3">
    <source>
        <dbReference type="SAM" id="MobiDB-lite"/>
    </source>
</evidence>
<dbReference type="PANTHER" id="PTHR20883:SF48">
    <property type="entry name" value="ECTOINE DIOXYGENASE"/>
    <property type="match status" value="1"/>
</dbReference>
<evidence type="ECO:0000313" key="4">
    <source>
        <dbReference type="EMBL" id="KAF2726324.1"/>
    </source>
</evidence>
<name>A0A9P4QH25_9PEZI</name>
<evidence type="ECO:0000256" key="2">
    <source>
        <dbReference type="ARBA" id="ARBA00005830"/>
    </source>
</evidence>
<sequence>MTFKLSQEQIESYHKDGFLVLRANEHNLLTDPHDLLIWSNEVKAWPREAGKWMPYDEKSSNGERILMRTENFVDWHPKLKDLICGPALGEILKTLNGDDVLLFKDKINYKQANSNGFRAHIDARAYAHLGDMEHITANLAVDAATPENGCLEVVRGSHKMDIDVTKGFITLDWQKRHDWLQVPLAPGDILLFGSHLAHRSAPNNTKKPRASIYATYSNKSEGTDLRKQYYDHRRIHFPPDHERVPNKDYSAGYFRYSLAAPFFGSWADSPDSEAKPVHVAPTATIGGN</sequence>
<dbReference type="GO" id="GO:0016491">
    <property type="term" value="F:oxidoreductase activity"/>
    <property type="evidence" value="ECO:0007669"/>
    <property type="project" value="UniProtKB-ARBA"/>
</dbReference>
<gene>
    <name evidence="4" type="ORF">K431DRAFT_299409</name>
</gene>
<dbReference type="Gene3D" id="2.60.120.620">
    <property type="entry name" value="q2cbj1_9rhob like domain"/>
    <property type="match status" value="1"/>
</dbReference>
<dbReference type="OrthoDB" id="445007at2759"/>
<dbReference type="AlphaFoldDB" id="A0A9P4QH25"/>
<dbReference type="EMBL" id="MU003765">
    <property type="protein sequence ID" value="KAF2726324.1"/>
    <property type="molecule type" value="Genomic_DNA"/>
</dbReference>
<reference evidence="4" key="1">
    <citation type="journal article" date="2020" name="Stud. Mycol.">
        <title>101 Dothideomycetes genomes: a test case for predicting lifestyles and emergence of pathogens.</title>
        <authorList>
            <person name="Haridas S."/>
            <person name="Albert R."/>
            <person name="Binder M."/>
            <person name="Bloem J."/>
            <person name="Labutti K."/>
            <person name="Salamov A."/>
            <person name="Andreopoulos B."/>
            <person name="Baker S."/>
            <person name="Barry K."/>
            <person name="Bills G."/>
            <person name="Bluhm B."/>
            <person name="Cannon C."/>
            <person name="Castanera R."/>
            <person name="Culley D."/>
            <person name="Daum C."/>
            <person name="Ezra D."/>
            <person name="Gonzalez J."/>
            <person name="Henrissat B."/>
            <person name="Kuo A."/>
            <person name="Liang C."/>
            <person name="Lipzen A."/>
            <person name="Lutzoni F."/>
            <person name="Magnuson J."/>
            <person name="Mondo S."/>
            <person name="Nolan M."/>
            <person name="Ohm R."/>
            <person name="Pangilinan J."/>
            <person name="Park H.-J."/>
            <person name="Ramirez L."/>
            <person name="Alfaro M."/>
            <person name="Sun H."/>
            <person name="Tritt A."/>
            <person name="Yoshinaga Y."/>
            <person name="Zwiers L.-H."/>
            <person name="Turgeon B."/>
            <person name="Goodwin S."/>
            <person name="Spatafora J."/>
            <person name="Crous P."/>
            <person name="Grigoriev I."/>
        </authorList>
    </citation>
    <scope>NUCLEOTIDE SEQUENCE</scope>
    <source>
        <strain evidence="4">CBS 116435</strain>
    </source>
</reference>
<comment type="similarity">
    <text evidence="2">Belongs to the PhyH family.</text>
</comment>
<evidence type="ECO:0000256" key="1">
    <source>
        <dbReference type="ARBA" id="ARBA00001962"/>
    </source>
</evidence>
<dbReference type="PANTHER" id="PTHR20883">
    <property type="entry name" value="PHYTANOYL-COA DIOXYGENASE DOMAIN CONTAINING 1"/>
    <property type="match status" value="1"/>
</dbReference>
<feature type="region of interest" description="Disordered" evidence="3">
    <location>
        <begin position="269"/>
        <end position="288"/>
    </location>
</feature>
<protein>
    <submittedName>
        <fullName evidence="4">PhyH-domain-containing protein</fullName>
    </submittedName>
</protein>
<dbReference type="Pfam" id="PF05721">
    <property type="entry name" value="PhyH"/>
    <property type="match status" value="1"/>
</dbReference>
<organism evidence="4 5">
    <name type="scientific">Polychaeton citri CBS 116435</name>
    <dbReference type="NCBI Taxonomy" id="1314669"/>
    <lineage>
        <taxon>Eukaryota</taxon>
        <taxon>Fungi</taxon>
        <taxon>Dikarya</taxon>
        <taxon>Ascomycota</taxon>
        <taxon>Pezizomycotina</taxon>
        <taxon>Dothideomycetes</taxon>
        <taxon>Dothideomycetidae</taxon>
        <taxon>Capnodiales</taxon>
        <taxon>Capnodiaceae</taxon>
        <taxon>Polychaeton</taxon>
    </lineage>
</organism>
<comment type="cofactor">
    <cofactor evidence="1">
        <name>Fe cation</name>
        <dbReference type="ChEBI" id="CHEBI:24875"/>
    </cofactor>
</comment>
<dbReference type="InterPro" id="IPR008775">
    <property type="entry name" value="Phytyl_CoA_dOase-like"/>
</dbReference>
<keyword evidence="5" id="KW-1185">Reference proteome</keyword>
<dbReference type="GO" id="GO:0046872">
    <property type="term" value="F:metal ion binding"/>
    <property type="evidence" value="ECO:0007669"/>
    <property type="project" value="UniProtKB-ARBA"/>
</dbReference>
<dbReference type="Proteomes" id="UP000799441">
    <property type="component" value="Unassembled WGS sequence"/>
</dbReference>
<dbReference type="SUPFAM" id="SSF51197">
    <property type="entry name" value="Clavaminate synthase-like"/>
    <property type="match status" value="1"/>
</dbReference>
<evidence type="ECO:0000313" key="5">
    <source>
        <dbReference type="Proteomes" id="UP000799441"/>
    </source>
</evidence>
<comment type="caution">
    <text evidence="4">The sequence shown here is derived from an EMBL/GenBank/DDBJ whole genome shotgun (WGS) entry which is preliminary data.</text>
</comment>
<accession>A0A9P4QH25</accession>
<proteinExistence type="inferred from homology"/>